<organism evidence="1 2">
    <name type="scientific">Artemisia annua</name>
    <name type="common">Sweet wormwood</name>
    <dbReference type="NCBI Taxonomy" id="35608"/>
    <lineage>
        <taxon>Eukaryota</taxon>
        <taxon>Viridiplantae</taxon>
        <taxon>Streptophyta</taxon>
        <taxon>Embryophyta</taxon>
        <taxon>Tracheophyta</taxon>
        <taxon>Spermatophyta</taxon>
        <taxon>Magnoliopsida</taxon>
        <taxon>eudicotyledons</taxon>
        <taxon>Gunneridae</taxon>
        <taxon>Pentapetalae</taxon>
        <taxon>asterids</taxon>
        <taxon>campanulids</taxon>
        <taxon>Asterales</taxon>
        <taxon>Asteraceae</taxon>
        <taxon>Asteroideae</taxon>
        <taxon>Anthemideae</taxon>
        <taxon>Artemisiinae</taxon>
        <taxon>Artemisia</taxon>
    </lineage>
</organism>
<keyword evidence="2" id="KW-1185">Reference proteome</keyword>
<gene>
    <name evidence="1" type="ORF">CTI12_AA588420</name>
</gene>
<dbReference type="Proteomes" id="UP000245207">
    <property type="component" value="Unassembled WGS sequence"/>
</dbReference>
<sequence length="214" mass="24039">MAAKFEALLANITAMYAVYHEPGGLKTITQQVNGMAATFAEYDFDNEDEDWFLKFYTYFCLSDADLVLDHKDREKAGVITPTLGAPIPVLMTFDAAVEANVARFDGPLWLLSEIINMMYVVAGLLIDVIFRLKFWDLIQEMLVSQCSTKEETEYLTSLIKMVEPKLFSGEVALGIYRSGEVAEPSMMLLTLGLLLESRTNEGTELQKAYGRTQM</sequence>
<dbReference type="STRING" id="35608.A0A2U1KLN8"/>
<proteinExistence type="predicted"/>
<accession>A0A2U1KLN8</accession>
<protein>
    <submittedName>
        <fullName evidence="1">Enhancer of polycomb-like, N-terminal</fullName>
    </submittedName>
</protein>
<reference evidence="1 2" key="1">
    <citation type="journal article" date="2018" name="Mol. Plant">
        <title>The genome of Artemisia annua provides insight into the evolution of Asteraceae family and artemisinin biosynthesis.</title>
        <authorList>
            <person name="Shen Q."/>
            <person name="Zhang L."/>
            <person name="Liao Z."/>
            <person name="Wang S."/>
            <person name="Yan T."/>
            <person name="Shi P."/>
            <person name="Liu M."/>
            <person name="Fu X."/>
            <person name="Pan Q."/>
            <person name="Wang Y."/>
            <person name="Lv Z."/>
            <person name="Lu X."/>
            <person name="Zhang F."/>
            <person name="Jiang W."/>
            <person name="Ma Y."/>
            <person name="Chen M."/>
            <person name="Hao X."/>
            <person name="Li L."/>
            <person name="Tang Y."/>
            <person name="Lv G."/>
            <person name="Zhou Y."/>
            <person name="Sun X."/>
            <person name="Brodelius P.E."/>
            <person name="Rose J.K.C."/>
            <person name="Tang K."/>
        </authorList>
    </citation>
    <scope>NUCLEOTIDE SEQUENCE [LARGE SCALE GENOMIC DNA]</scope>
    <source>
        <strain evidence="2">cv. Huhao1</strain>
        <tissue evidence="1">Leaf</tissue>
    </source>
</reference>
<dbReference type="AlphaFoldDB" id="A0A2U1KLN8"/>
<dbReference type="EMBL" id="PKPP01016589">
    <property type="protein sequence ID" value="PWA37573.1"/>
    <property type="molecule type" value="Genomic_DNA"/>
</dbReference>
<comment type="caution">
    <text evidence="1">The sequence shown here is derived from an EMBL/GenBank/DDBJ whole genome shotgun (WGS) entry which is preliminary data.</text>
</comment>
<evidence type="ECO:0000313" key="1">
    <source>
        <dbReference type="EMBL" id="PWA37573.1"/>
    </source>
</evidence>
<dbReference type="OrthoDB" id="1938894at2759"/>
<name>A0A2U1KLN8_ARTAN</name>
<evidence type="ECO:0000313" key="2">
    <source>
        <dbReference type="Proteomes" id="UP000245207"/>
    </source>
</evidence>